<dbReference type="InterPro" id="IPR008928">
    <property type="entry name" value="6-hairpin_glycosidase_sf"/>
</dbReference>
<dbReference type="GO" id="GO:0005975">
    <property type="term" value="P:carbohydrate metabolic process"/>
    <property type="evidence" value="ECO:0007669"/>
    <property type="project" value="InterPro"/>
</dbReference>
<evidence type="ECO:0000313" key="4">
    <source>
        <dbReference type="Proteomes" id="UP000824190"/>
    </source>
</evidence>
<evidence type="ECO:0000313" key="3">
    <source>
        <dbReference type="EMBL" id="HIW91223.1"/>
    </source>
</evidence>
<reference evidence="3" key="2">
    <citation type="submission" date="2021-04" db="EMBL/GenBank/DDBJ databases">
        <authorList>
            <person name="Gilroy R."/>
        </authorList>
    </citation>
    <scope>NUCLEOTIDE SEQUENCE</scope>
    <source>
        <strain evidence="3">CHK32-1732</strain>
    </source>
</reference>
<comment type="caution">
    <text evidence="3">The sequence shown here is derived from an EMBL/GenBank/DDBJ whole genome shotgun (WGS) entry which is preliminary data.</text>
</comment>
<protein>
    <submittedName>
        <fullName evidence="3">DUF255 domain-containing protein</fullName>
    </submittedName>
</protein>
<dbReference type="InterPro" id="IPR004879">
    <property type="entry name" value="Ssp411-like_TRX"/>
</dbReference>
<name>A0A9D1RQ66_9CORY</name>
<dbReference type="PIRSF" id="PIRSF006402">
    <property type="entry name" value="UCP006402_thioredoxin"/>
    <property type="match status" value="1"/>
</dbReference>
<dbReference type="AlphaFoldDB" id="A0A9D1RQ66"/>
<organism evidence="3 4">
    <name type="scientific">Candidatus Corynebacterium avicola</name>
    <dbReference type="NCBI Taxonomy" id="2838527"/>
    <lineage>
        <taxon>Bacteria</taxon>
        <taxon>Bacillati</taxon>
        <taxon>Actinomycetota</taxon>
        <taxon>Actinomycetes</taxon>
        <taxon>Mycobacteriales</taxon>
        <taxon>Corynebacteriaceae</taxon>
        <taxon>Corynebacterium</taxon>
    </lineage>
</organism>
<evidence type="ECO:0000256" key="1">
    <source>
        <dbReference type="SAM" id="MobiDB-lite"/>
    </source>
</evidence>
<feature type="domain" description="Spermatogenesis-associated protein 20-like TRX" evidence="2">
    <location>
        <begin position="14"/>
        <end position="178"/>
    </location>
</feature>
<dbReference type="InterPro" id="IPR036249">
    <property type="entry name" value="Thioredoxin-like_sf"/>
</dbReference>
<dbReference type="EMBL" id="DXGC01000059">
    <property type="protein sequence ID" value="HIW91223.1"/>
    <property type="molecule type" value="Genomic_DNA"/>
</dbReference>
<dbReference type="Gene3D" id="3.40.30.10">
    <property type="entry name" value="Glutaredoxin"/>
    <property type="match status" value="1"/>
</dbReference>
<proteinExistence type="predicted"/>
<accession>A0A9D1RQ66</accession>
<gene>
    <name evidence="3" type="ORF">H9870_06145</name>
</gene>
<feature type="region of interest" description="Disordered" evidence="1">
    <location>
        <begin position="1"/>
        <end position="22"/>
    </location>
</feature>
<dbReference type="Pfam" id="PF03190">
    <property type="entry name" value="Thioredox_DsbH"/>
    <property type="match status" value="1"/>
</dbReference>
<evidence type="ECO:0000259" key="2">
    <source>
        <dbReference type="Pfam" id="PF03190"/>
    </source>
</evidence>
<sequence>MSSQSSQSSQPSNSRLAGTSSPYLTAHADNPVDWWPWGPEAFAEARRRDVPVFISIGYSTCHWCQVMAEESFEDPAVAAVVNETTVPIKVDREQHPDVDAYYMQATIALSGQGGWPMTVFADPDGRPFLADTYFPATPRTEPQPGRPSFSQVLDAVHRTWTTERGKIDDLTGKLNSALAGSAGADLDGTGGDGTDTSSPFAQQATAQLPTRTAQLPTRIVQRMRASEQPTGGFTGAPKFPPAAALLGLVRWAEHTTSWEAAGQVLDIAARTWRPMLTGGLFDHVEGGFHRYCVDEDWTVPHFEKTLYDNALLLRALAAYTVRRPEDADAARALDLTRSFLDTRLRDGDLYASGLDADTVVDSARVEGYTYTWTPEELGRLGLAGEGDLDGRRILTARDGDPDAEALTDETRAALEEIRAGRPQPAVDAKVVTAWNAMTSVALSELGDAQGARQGAATVDALWEHAVDCDEDGTVLTVRRCTGMPDAPAGLEDCAWLLLALVRTAEHTGSEEHLARISELVRHIQVTFATDSPGRWYDASTPVAATGVRPRDPYDGATPAAVGVLAEALSYAGGLATAMEDADIRTVGGRWRAEARRILDTHAQVVDRHLVGAGGWLCALQAHLAGPVQATTREASDAQTTALRVSLGTSALVLRAEDGARLLGQTPDGPVSQVCRDGVCQIAEALD</sequence>
<dbReference type="PANTHER" id="PTHR42899">
    <property type="entry name" value="SPERMATOGENESIS-ASSOCIATED PROTEIN 20"/>
    <property type="match status" value="1"/>
</dbReference>
<reference evidence="3" key="1">
    <citation type="journal article" date="2021" name="PeerJ">
        <title>Extensive microbial diversity within the chicken gut microbiome revealed by metagenomics and culture.</title>
        <authorList>
            <person name="Gilroy R."/>
            <person name="Ravi A."/>
            <person name="Getino M."/>
            <person name="Pursley I."/>
            <person name="Horton D.L."/>
            <person name="Alikhan N.F."/>
            <person name="Baker D."/>
            <person name="Gharbi K."/>
            <person name="Hall N."/>
            <person name="Watson M."/>
            <person name="Adriaenssens E.M."/>
            <person name="Foster-Nyarko E."/>
            <person name="Jarju S."/>
            <person name="Secka A."/>
            <person name="Antonio M."/>
            <person name="Oren A."/>
            <person name="Chaudhuri R.R."/>
            <person name="La Ragione R."/>
            <person name="Hildebrand F."/>
            <person name="Pallen M.J."/>
        </authorList>
    </citation>
    <scope>NUCLEOTIDE SEQUENCE</scope>
    <source>
        <strain evidence="3">CHK32-1732</strain>
    </source>
</reference>
<dbReference type="InterPro" id="IPR024705">
    <property type="entry name" value="Ssp411"/>
</dbReference>
<dbReference type="Proteomes" id="UP000824190">
    <property type="component" value="Unassembled WGS sequence"/>
</dbReference>
<feature type="compositionally biased region" description="Low complexity" evidence="1">
    <location>
        <begin position="1"/>
        <end position="14"/>
    </location>
</feature>
<dbReference type="CDD" id="cd02955">
    <property type="entry name" value="SSP411"/>
    <property type="match status" value="1"/>
</dbReference>
<dbReference type="SUPFAM" id="SSF52833">
    <property type="entry name" value="Thioredoxin-like"/>
    <property type="match status" value="1"/>
</dbReference>
<dbReference type="PANTHER" id="PTHR42899:SF1">
    <property type="entry name" value="SPERMATOGENESIS-ASSOCIATED PROTEIN 20"/>
    <property type="match status" value="1"/>
</dbReference>
<dbReference type="SUPFAM" id="SSF48208">
    <property type="entry name" value="Six-hairpin glycosidases"/>
    <property type="match status" value="1"/>
</dbReference>